<reference evidence="1 2" key="1">
    <citation type="submission" date="2014-11" db="EMBL/GenBank/DDBJ databases">
        <title>Symbiosis island explosion on the genome of extra-slow-growing strains of soybean bradyrhizobia with massive insertion sequences.</title>
        <authorList>
            <person name="Iida T."/>
            <person name="Minamisawa K."/>
        </authorList>
    </citation>
    <scope>NUCLEOTIDE SEQUENCE [LARGE SCALE GENOMIC DNA]</scope>
    <source>
        <strain evidence="1 2">NK6</strain>
    </source>
</reference>
<dbReference type="AlphaFoldDB" id="A0A0E4BWI9"/>
<dbReference type="Proteomes" id="UP000063308">
    <property type="component" value="Chromosome"/>
</dbReference>
<protein>
    <submittedName>
        <fullName evidence="1">Uncharacterized protein</fullName>
    </submittedName>
</protein>
<organism evidence="1 2">
    <name type="scientific">Bradyrhizobium diazoefficiens</name>
    <dbReference type="NCBI Taxonomy" id="1355477"/>
    <lineage>
        <taxon>Bacteria</taxon>
        <taxon>Pseudomonadati</taxon>
        <taxon>Pseudomonadota</taxon>
        <taxon>Alphaproteobacteria</taxon>
        <taxon>Hyphomicrobiales</taxon>
        <taxon>Nitrobacteraceae</taxon>
        <taxon>Bradyrhizobium</taxon>
    </lineage>
</organism>
<sequence>MFDNNRAFDEGWGIFECHGSQNGPWQLQKLDESPRLRNDLEAWRLVVDYANAGSDYHAKALQFLAEHNPLEHNCIIDTIMRRAVA</sequence>
<name>A0A0E4BWI9_9BRAD</name>
<dbReference type="EMBL" id="AP014685">
    <property type="protein sequence ID" value="BAR61898.1"/>
    <property type="molecule type" value="Genomic_DNA"/>
</dbReference>
<evidence type="ECO:0000313" key="2">
    <source>
        <dbReference type="Proteomes" id="UP000063308"/>
    </source>
</evidence>
<proteinExistence type="predicted"/>
<gene>
    <name evidence="1" type="ORF">NK6_8751</name>
</gene>
<accession>A0A0E4BWI9</accession>
<evidence type="ECO:0000313" key="1">
    <source>
        <dbReference type="EMBL" id="BAR61898.1"/>
    </source>
</evidence>